<dbReference type="Proteomes" id="UP000606974">
    <property type="component" value="Unassembled WGS sequence"/>
</dbReference>
<dbReference type="EMBL" id="JAACFV010000031">
    <property type="protein sequence ID" value="KAF7510315.1"/>
    <property type="molecule type" value="Genomic_DNA"/>
</dbReference>
<protein>
    <submittedName>
        <fullName evidence="2">Mitochondrial Homoaconitase</fullName>
    </submittedName>
</protein>
<name>A0A8H7AJM5_9EURO</name>
<dbReference type="OrthoDB" id="419183at2759"/>
<feature type="domain" description="Aconitase/3-isopropylmalate dehydratase large subunit alpha/beta/alpha" evidence="1">
    <location>
        <begin position="1"/>
        <end position="56"/>
    </location>
</feature>
<dbReference type="InterPro" id="IPR015932">
    <property type="entry name" value="Aconitase_dom2"/>
</dbReference>
<keyword evidence="3" id="KW-1185">Reference proteome</keyword>
<dbReference type="InterPro" id="IPR036008">
    <property type="entry name" value="Aconitase_4Fe-4S_dom"/>
</dbReference>
<dbReference type="PANTHER" id="PTHR43822:SF2">
    <property type="entry name" value="HOMOACONITASE, MITOCHONDRIAL"/>
    <property type="match status" value="1"/>
</dbReference>
<sequence length="103" mass="11555">MQSLSMDDRLAIANMTTEWGALTGLFPIDSVLQDWLRDKATKAAIFNNHKLPEKTQRFTHRAILVRSAECSSIVCFHAPDIVLNNAAMLHGPLSCRPSELHIR</sequence>
<comment type="caution">
    <text evidence="2">The sequence shown here is derived from an EMBL/GenBank/DDBJ whole genome shotgun (WGS) entry which is preliminary data.</text>
</comment>
<evidence type="ECO:0000259" key="1">
    <source>
        <dbReference type="Pfam" id="PF00330"/>
    </source>
</evidence>
<dbReference type="InterPro" id="IPR001030">
    <property type="entry name" value="Acoase/IPM_deHydtase_lsu_aba"/>
</dbReference>
<gene>
    <name evidence="2" type="primary">LYS4_3</name>
    <name evidence="2" type="ORF">GJ744_006811</name>
</gene>
<proteinExistence type="predicted"/>
<dbReference type="Pfam" id="PF00330">
    <property type="entry name" value="Aconitase"/>
    <property type="match status" value="1"/>
</dbReference>
<evidence type="ECO:0000313" key="3">
    <source>
        <dbReference type="Proteomes" id="UP000606974"/>
    </source>
</evidence>
<dbReference type="AlphaFoldDB" id="A0A8H7AJM5"/>
<accession>A0A8H7AJM5</accession>
<organism evidence="2 3">
    <name type="scientific">Endocarpon pusillum</name>
    <dbReference type="NCBI Taxonomy" id="364733"/>
    <lineage>
        <taxon>Eukaryota</taxon>
        <taxon>Fungi</taxon>
        <taxon>Dikarya</taxon>
        <taxon>Ascomycota</taxon>
        <taxon>Pezizomycotina</taxon>
        <taxon>Eurotiomycetes</taxon>
        <taxon>Chaetothyriomycetidae</taxon>
        <taxon>Verrucariales</taxon>
        <taxon>Verrucariaceae</taxon>
        <taxon>Endocarpon</taxon>
    </lineage>
</organism>
<dbReference type="InterPro" id="IPR050067">
    <property type="entry name" value="IPM_dehydratase_rel_enz"/>
</dbReference>
<dbReference type="PANTHER" id="PTHR43822">
    <property type="entry name" value="HOMOACONITASE, MITOCHONDRIAL-RELATED"/>
    <property type="match status" value="1"/>
</dbReference>
<dbReference type="Gene3D" id="3.40.1060.10">
    <property type="entry name" value="Aconitase, Domain 2"/>
    <property type="match status" value="1"/>
</dbReference>
<evidence type="ECO:0000313" key="2">
    <source>
        <dbReference type="EMBL" id="KAF7510315.1"/>
    </source>
</evidence>
<dbReference type="SUPFAM" id="SSF53732">
    <property type="entry name" value="Aconitase iron-sulfur domain"/>
    <property type="match status" value="1"/>
</dbReference>
<reference evidence="2" key="1">
    <citation type="submission" date="2020-02" db="EMBL/GenBank/DDBJ databases">
        <authorList>
            <person name="Palmer J.M."/>
        </authorList>
    </citation>
    <scope>NUCLEOTIDE SEQUENCE</scope>
    <source>
        <strain evidence="2">EPUS1.4</strain>
        <tissue evidence="2">Thallus</tissue>
    </source>
</reference>